<gene>
    <name evidence="2" type="ORF">SAMN05216217_107124</name>
</gene>
<dbReference type="Proteomes" id="UP000243629">
    <property type="component" value="Unassembled WGS sequence"/>
</dbReference>
<dbReference type="GO" id="GO:0003677">
    <property type="term" value="F:DNA binding"/>
    <property type="evidence" value="ECO:0007669"/>
    <property type="project" value="UniProtKB-KW"/>
</dbReference>
<reference evidence="3" key="1">
    <citation type="submission" date="2016-10" db="EMBL/GenBank/DDBJ databases">
        <authorList>
            <person name="Varghese N."/>
            <person name="Submissions S."/>
        </authorList>
    </citation>
    <scope>NUCLEOTIDE SEQUENCE [LARGE SCALE GENOMIC DNA]</scope>
    <source>
        <strain evidence="3">DSM 24213</strain>
    </source>
</reference>
<accession>A0A1I4RR15</accession>
<sequence>MQTPDETIHQPIRLKIMAALNTLPSGQWLEFVALKRIVDTTDGNLGAHLGTLESKAYIRIKKDFLGKRPRTRVTLSSRGREAFAVYVATLHAILSPAVAEDDEQPEAPD</sequence>
<proteinExistence type="predicted"/>
<dbReference type="Gene3D" id="1.10.10.10">
    <property type="entry name" value="Winged helix-like DNA-binding domain superfamily/Winged helix DNA-binding domain"/>
    <property type="match status" value="1"/>
</dbReference>
<keyword evidence="3" id="KW-1185">Reference proteome</keyword>
<dbReference type="InterPro" id="IPR027395">
    <property type="entry name" value="WH_DNA-bd_dom"/>
</dbReference>
<feature type="domain" description="Winged helix DNA-binding" evidence="1">
    <location>
        <begin position="12"/>
        <end position="93"/>
    </location>
</feature>
<organism evidence="2 3">
    <name type="scientific">Halopseudomonas yangmingensis</name>
    <dbReference type="NCBI Taxonomy" id="1720063"/>
    <lineage>
        <taxon>Bacteria</taxon>
        <taxon>Pseudomonadati</taxon>
        <taxon>Pseudomonadota</taxon>
        <taxon>Gammaproteobacteria</taxon>
        <taxon>Pseudomonadales</taxon>
        <taxon>Pseudomonadaceae</taxon>
        <taxon>Halopseudomonas</taxon>
    </lineage>
</organism>
<dbReference type="EMBL" id="FOUI01000007">
    <property type="protein sequence ID" value="SFM54420.1"/>
    <property type="molecule type" value="Genomic_DNA"/>
</dbReference>
<dbReference type="AlphaFoldDB" id="A0A1I4RR15"/>
<name>A0A1I4RR15_9GAMM</name>
<dbReference type="PANTHER" id="PTHR37318">
    <property type="entry name" value="BSL7504 PROTEIN"/>
    <property type="match status" value="1"/>
</dbReference>
<dbReference type="InterPro" id="IPR036390">
    <property type="entry name" value="WH_DNA-bd_sf"/>
</dbReference>
<evidence type="ECO:0000313" key="2">
    <source>
        <dbReference type="EMBL" id="SFM54420.1"/>
    </source>
</evidence>
<dbReference type="RefSeq" id="WP_093475489.1">
    <property type="nucleotide sequence ID" value="NZ_FOUI01000007.1"/>
</dbReference>
<dbReference type="OrthoDB" id="5521380at2"/>
<dbReference type="SUPFAM" id="SSF46785">
    <property type="entry name" value="Winged helix' DNA-binding domain"/>
    <property type="match status" value="1"/>
</dbReference>
<evidence type="ECO:0000313" key="3">
    <source>
        <dbReference type="Proteomes" id="UP000243629"/>
    </source>
</evidence>
<protein>
    <submittedName>
        <fullName evidence="2">Winged helix DNA-binding domain-containing protein</fullName>
    </submittedName>
</protein>
<dbReference type="InterPro" id="IPR036388">
    <property type="entry name" value="WH-like_DNA-bd_sf"/>
</dbReference>
<keyword evidence="2" id="KW-0238">DNA-binding</keyword>
<dbReference type="STRING" id="1720063.SAMN05216217_107124"/>
<dbReference type="PANTHER" id="PTHR37318:SF1">
    <property type="entry name" value="BSL7504 PROTEIN"/>
    <property type="match status" value="1"/>
</dbReference>
<evidence type="ECO:0000259" key="1">
    <source>
        <dbReference type="Pfam" id="PF13601"/>
    </source>
</evidence>
<dbReference type="Pfam" id="PF13601">
    <property type="entry name" value="HTH_34"/>
    <property type="match status" value="1"/>
</dbReference>